<dbReference type="SUPFAM" id="SSF53448">
    <property type="entry name" value="Nucleotide-diphospho-sugar transferases"/>
    <property type="match status" value="1"/>
</dbReference>
<evidence type="ECO:0000259" key="8">
    <source>
        <dbReference type="Pfam" id="PF00535"/>
    </source>
</evidence>
<accession>A0A1I0QS13</accession>
<evidence type="ECO:0000256" key="5">
    <source>
        <dbReference type="ARBA" id="ARBA00022989"/>
    </source>
</evidence>
<evidence type="ECO:0000256" key="4">
    <source>
        <dbReference type="ARBA" id="ARBA00022692"/>
    </source>
</evidence>
<dbReference type="PANTHER" id="PTHR48090">
    <property type="entry name" value="UNDECAPRENYL-PHOSPHATE 4-DEOXY-4-FORMAMIDO-L-ARABINOSE TRANSFERASE-RELATED"/>
    <property type="match status" value="1"/>
</dbReference>
<keyword evidence="10" id="KW-1185">Reference proteome</keyword>
<keyword evidence="2" id="KW-0328">Glycosyltransferase</keyword>
<feature type="domain" description="Glycosyltransferase 2-like" evidence="8">
    <location>
        <begin position="24"/>
        <end position="188"/>
    </location>
</feature>
<keyword evidence="3 9" id="KW-0808">Transferase</keyword>
<sequence length="339" mass="37860">MAGSSRDMLLDDSGPVQKGRPLISLIIPVFNEENSIRVFLERTADALVSLRNAFDIEYLFVNDGSRDATERTIMTCREEWPEISLVNLSRNFGKEAALSAGLNHASGDVAIPIDVDLQDPPEVIVQMIAHWQQGAKVVNARRARRDADTWAKRTSAGLFYRLFNTLADHPIPSGVGDFRLLDREVVDAICAMGERSRFNKAIFSWVGFETAEIEYDRPARAEGGSQWSYWKLWKLALDGIFASSTTPLRIWTYVGLSMAVASLLYSAFLFFRTLLFGVDTPGYASTAILILTFGGMNMFALGIIGEYVGRIYTEVRQRPLYIVRSYIQLDTGEGEQDGS</sequence>
<reference evidence="9 10" key="1">
    <citation type="submission" date="2016-10" db="EMBL/GenBank/DDBJ databases">
        <authorList>
            <person name="de Groot N.N."/>
        </authorList>
    </citation>
    <scope>NUCLEOTIDE SEQUENCE [LARGE SCALE GENOMIC DNA]</scope>
    <source>
        <strain evidence="9 10">DSM 29439</strain>
    </source>
</reference>
<proteinExistence type="predicted"/>
<dbReference type="PANTHER" id="PTHR48090:SF1">
    <property type="entry name" value="PROPHAGE BACTOPRENOL GLUCOSYL TRANSFERASE HOMOLOG"/>
    <property type="match status" value="1"/>
</dbReference>
<dbReference type="Proteomes" id="UP000199650">
    <property type="component" value="Unassembled WGS sequence"/>
</dbReference>
<dbReference type="InterPro" id="IPR050256">
    <property type="entry name" value="Glycosyltransferase_2"/>
</dbReference>
<keyword evidence="5 7" id="KW-1133">Transmembrane helix</keyword>
<organism evidence="9 10">
    <name type="scientific">Aliiroseovarius sediminilitoris</name>
    <dbReference type="NCBI Taxonomy" id="1173584"/>
    <lineage>
        <taxon>Bacteria</taxon>
        <taxon>Pseudomonadati</taxon>
        <taxon>Pseudomonadota</taxon>
        <taxon>Alphaproteobacteria</taxon>
        <taxon>Rhodobacterales</taxon>
        <taxon>Paracoccaceae</taxon>
        <taxon>Aliiroseovarius</taxon>
    </lineage>
</organism>
<dbReference type="CDD" id="cd04187">
    <property type="entry name" value="DPM1_like_bac"/>
    <property type="match status" value="1"/>
</dbReference>
<evidence type="ECO:0000313" key="9">
    <source>
        <dbReference type="EMBL" id="SEW30331.1"/>
    </source>
</evidence>
<comment type="subcellular location">
    <subcellularLocation>
        <location evidence="1">Membrane</location>
        <topology evidence="1">Multi-pass membrane protein</topology>
    </subcellularLocation>
</comment>
<gene>
    <name evidence="9" type="ORF">SAMN05444851_2869</name>
</gene>
<dbReference type="InterPro" id="IPR029044">
    <property type="entry name" value="Nucleotide-diphossugar_trans"/>
</dbReference>
<keyword evidence="6 7" id="KW-0472">Membrane</keyword>
<evidence type="ECO:0000256" key="6">
    <source>
        <dbReference type="ARBA" id="ARBA00023136"/>
    </source>
</evidence>
<keyword evidence="4 7" id="KW-0812">Transmembrane</keyword>
<dbReference type="AlphaFoldDB" id="A0A1I0QS13"/>
<protein>
    <submittedName>
        <fullName evidence="9">Glycosyltransferase involved in cell wall bisynthesis</fullName>
    </submittedName>
</protein>
<dbReference type="STRING" id="1173584.SAMN05444851_2869"/>
<name>A0A1I0QS13_9RHOB</name>
<feature type="transmembrane region" description="Helical" evidence="7">
    <location>
        <begin position="250"/>
        <end position="271"/>
    </location>
</feature>
<evidence type="ECO:0000256" key="2">
    <source>
        <dbReference type="ARBA" id="ARBA00022676"/>
    </source>
</evidence>
<dbReference type="Pfam" id="PF00535">
    <property type="entry name" value="Glycos_transf_2"/>
    <property type="match status" value="1"/>
</dbReference>
<dbReference type="GO" id="GO:0016757">
    <property type="term" value="F:glycosyltransferase activity"/>
    <property type="evidence" value="ECO:0007669"/>
    <property type="project" value="UniProtKB-KW"/>
</dbReference>
<dbReference type="InterPro" id="IPR001173">
    <property type="entry name" value="Glyco_trans_2-like"/>
</dbReference>
<dbReference type="Gene3D" id="3.90.550.10">
    <property type="entry name" value="Spore Coat Polysaccharide Biosynthesis Protein SpsA, Chain A"/>
    <property type="match status" value="1"/>
</dbReference>
<feature type="transmembrane region" description="Helical" evidence="7">
    <location>
        <begin position="283"/>
        <end position="308"/>
    </location>
</feature>
<dbReference type="EMBL" id="FOJB01000001">
    <property type="protein sequence ID" value="SEW30331.1"/>
    <property type="molecule type" value="Genomic_DNA"/>
</dbReference>
<dbReference type="RefSeq" id="WP_218142246.1">
    <property type="nucleotide sequence ID" value="NZ_FOJB01000001.1"/>
</dbReference>
<dbReference type="GO" id="GO:0005886">
    <property type="term" value="C:plasma membrane"/>
    <property type="evidence" value="ECO:0007669"/>
    <property type="project" value="TreeGrafter"/>
</dbReference>
<evidence type="ECO:0000256" key="1">
    <source>
        <dbReference type="ARBA" id="ARBA00004141"/>
    </source>
</evidence>
<evidence type="ECO:0000256" key="3">
    <source>
        <dbReference type="ARBA" id="ARBA00022679"/>
    </source>
</evidence>
<evidence type="ECO:0000256" key="7">
    <source>
        <dbReference type="SAM" id="Phobius"/>
    </source>
</evidence>
<evidence type="ECO:0000313" key="10">
    <source>
        <dbReference type="Proteomes" id="UP000199650"/>
    </source>
</evidence>